<dbReference type="PANTHER" id="PTHR11735">
    <property type="entry name" value="TRNA N6-ADENOSINE THREONYLCARBAMOYLTRANSFERASE"/>
    <property type="match status" value="1"/>
</dbReference>
<gene>
    <name evidence="2" type="primary">tsaB_14</name>
    <name evidence="2" type="ORF">SDC9_71113</name>
</gene>
<dbReference type="NCBIfam" id="TIGR03725">
    <property type="entry name" value="T6A_YeaZ"/>
    <property type="match status" value="1"/>
</dbReference>
<reference evidence="2" key="1">
    <citation type="submission" date="2019-08" db="EMBL/GenBank/DDBJ databases">
        <authorList>
            <person name="Kucharzyk K."/>
            <person name="Murdoch R.W."/>
            <person name="Higgins S."/>
            <person name="Loffler F."/>
        </authorList>
    </citation>
    <scope>NUCLEOTIDE SEQUENCE</scope>
</reference>
<dbReference type="Gene3D" id="3.30.420.40">
    <property type="match status" value="2"/>
</dbReference>
<accession>A0A644Y838</accession>
<dbReference type="PANTHER" id="PTHR11735:SF11">
    <property type="entry name" value="TRNA THREONYLCARBAMOYLADENOSINE BIOSYNTHESIS PROTEIN TSAB"/>
    <property type="match status" value="1"/>
</dbReference>
<feature type="domain" description="Gcp-like" evidence="1">
    <location>
        <begin position="34"/>
        <end position="148"/>
    </location>
</feature>
<dbReference type="SUPFAM" id="SSF53067">
    <property type="entry name" value="Actin-like ATPase domain"/>
    <property type="match status" value="2"/>
</dbReference>
<proteinExistence type="predicted"/>
<evidence type="ECO:0000259" key="1">
    <source>
        <dbReference type="Pfam" id="PF00814"/>
    </source>
</evidence>
<dbReference type="Pfam" id="PF00814">
    <property type="entry name" value="TsaD"/>
    <property type="match status" value="1"/>
</dbReference>
<dbReference type="InterPro" id="IPR043129">
    <property type="entry name" value="ATPase_NBD"/>
</dbReference>
<sequence>MKILALETSAKACSAAVTEGGQVLASCYQNTGLTHSRTLMPMVESLLKNADLSVADLGLIAVAAGPGSFTGIRIGVAAAKGLAFAANLPAAGVSTLYAMALGLSHINGLIVCAMDARRAQVYNALFEAKDGKLTRLCEDRAIGLADLAEELRGDSRPLIAVGDGGALCRRALEGAGISCALAPARLLHQHAVGVALAAGELAEAGALTTAQYLSPVYLRPAQAERLRDRIKKENAT</sequence>
<name>A0A644Y838_9ZZZZ</name>
<dbReference type="CDD" id="cd24032">
    <property type="entry name" value="ASKHA_NBD_TsaB"/>
    <property type="match status" value="1"/>
</dbReference>
<dbReference type="InterPro" id="IPR022496">
    <property type="entry name" value="T6A_TsaB"/>
</dbReference>
<protein>
    <submittedName>
        <fullName evidence="2">tRNA threonylcarbamoyladenosine biosynthesis protein TsaB</fullName>
    </submittedName>
</protein>
<dbReference type="GO" id="GO:0002949">
    <property type="term" value="P:tRNA threonylcarbamoyladenosine modification"/>
    <property type="evidence" value="ECO:0007669"/>
    <property type="project" value="InterPro"/>
</dbReference>
<evidence type="ECO:0000313" key="2">
    <source>
        <dbReference type="EMBL" id="MPM24630.1"/>
    </source>
</evidence>
<comment type="caution">
    <text evidence="2">The sequence shown here is derived from an EMBL/GenBank/DDBJ whole genome shotgun (WGS) entry which is preliminary data.</text>
</comment>
<dbReference type="EMBL" id="VSSQ01004308">
    <property type="protein sequence ID" value="MPM24630.1"/>
    <property type="molecule type" value="Genomic_DNA"/>
</dbReference>
<dbReference type="GO" id="GO:0005829">
    <property type="term" value="C:cytosol"/>
    <property type="evidence" value="ECO:0007669"/>
    <property type="project" value="TreeGrafter"/>
</dbReference>
<organism evidence="2">
    <name type="scientific">bioreactor metagenome</name>
    <dbReference type="NCBI Taxonomy" id="1076179"/>
    <lineage>
        <taxon>unclassified sequences</taxon>
        <taxon>metagenomes</taxon>
        <taxon>ecological metagenomes</taxon>
    </lineage>
</organism>
<dbReference type="AlphaFoldDB" id="A0A644Y838"/>
<dbReference type="InterPro" id="IPR000905">
    <property type="entry name" value="Gcp-like_dom"/>
</dbReference>